<organism evidence="1 2">
    <name type="scientific">Oryza rufipogon</name>
    <name type="common">Brownbeard rice</name>
    <name type="synonym">Asian wild rice</name>
    <dbReference type="NCBI Taxonomy" id="4529"/>
    <lineage>
        <taxon>Eukaryota</taxon>
        <taxon>Viridiplantae</taxon>
        <taxon>Streptophyta</taxon>
        <taxon>Embryophyta</taxon>
        <taxon>Tracheophyta</taxon>
        <taxon>Spermatophyta</taxon>
        <taxon>Magnoliopsida</taxon>
        <taxon>Liliopsida</taxon>
        <taxon>Poales</taxon>
        <taxon>Poaceae</taxon>
        <taxon>BOP clade</taxon>
        <taxon>Oryzoideae</taxon>
        <taxon>Oryzeae</taxon>
        <taxon>Oryzinae</taxon>
        <taxon>Oryza</taxon>
    </lineage>
</organism>
<reference evidence="1" key="2">
    <citation type="submission" date="2015-06" db="UniProtKB">
        <authorList>
            <consortium name="EnsemblPlants"/>
        </authorList>
    </citation>
    <scope>IDENTIFICATION</scope>
</reference>
<dbReference type="OMA" id="ETGWIWM"/>
<protein>
    <submittedName>
        <fullName evidence="1">Uncharacterized protein</fullName>
    </submittedName>
</protein>
<sequence>MEFFKPLTTMAADRFLHFASLVSMVVLAAGSRSLDGMAALPRRGQLVAGGDNDKNECVYTLYVETGWIWMAGTDAAIGVELAAVDSSGFARNKGFTYSWLQFATTALDFPRGNTSTPHAPPKKPQHYT</sequence>
<dbReference type="Gramene" id="ORUFI11G13600.1">
    <property type="protein sequence ID" value="ORUFI11G13600.1"/>
    <property type="gene ID" value="ORUFI11G13600"/>
</dbReference>
<dbReference type="STRING" id="4529.A0A0E0R857"/>
<dbReference type="HOGENOM" id="CLU_1963194_0_0_1"/>
<evidence type="ECO:0000313" key="2">
    <source>
        <dbReference type="Proteomes" id="UP000008022"/>
    </source>
</evidence>
<evidence type="ECO:0000313" key="1">
    <source>
        <dbReference type="EnsemblPlants" id="ORUFI11G13600.1"/>
    </source>
</evidence>
<dbReference type="EnsemblPlants" id="ORUFI11G13600.1">
    <property type="protein sequence ID" value="ORUFI11G13600.1"/>
    <property type="gene ID" value="ORUFI11G13600"/>
</dbReference>
<reference evidence="2" key="1">
    <citation type="submission" date="2013-06" db="EMBL/GenBank/DDBJ databases">
        <authorList>
            <person name="Zhao Q."/>
        </authorList>
    </citation>
    <scope>NUCLEOTIDE SEQUENCE</scope>
    <source>
        <strain evidence="2">cv. W1943</strain>
    </source>
</reference>
<accession>A0A0E0R857</accession>
<dbReference type="AlphaFoldDB" id="A0A0E0R857"/>
<keyword evidence="2" id="KW-1185">Reference proteome</keyword>
<dbReference type="Proteomes" id="UP000008022">
    <property type="component" value="Unassembled WGS sequence"/>
</dbReference>
<proteinExistence type="predicted"/>
<name>A0A0E0R857_ORYRU</name>